<protein>
    <recommendedName>
        <fullName evidence="2">Reverse transcriptase Ty1/copia-type domain-containing protein</fullName>
    </recommendedName>
</protein>
<evidence type="ECO:0000313" key="3">
    <source>
        <dbReference type="EMBL" id="GEZ16304.1"/>
    </source>
</evidence>
<feature type="compositionally biased region" description="Polar residues" evidence="1">
    <location>
        <begin position="302"/>
        <end position="316"/>
    </location>
</feature>
<feature type="compositionally biased region" description="Basic and acidic residues" evidence="1">
    <location>
        <begin position="113"/>
        <end position="130"/>
    </location>
</feature>
<dbReference type="InterPro" id="IPR013103">
    <property type="entry name" value="RVT_2"/>
</dbReference>
<dbReference type="EMBL" id="BKCJ010247509">
    <property type="protein sequence ID" value="GEZ16304.1"/>
    <property type="molecule type" value="Genomic_DNA"/>
</dbReference>
<organism evidence="3">
    <name type="scientific">Tanacetum cinerariifolium</name>
    <name type="common">Dalmatian daisy</name>
    <name type="synonym">Chrysanthemum cinerariifolium</name>
    <dbReference type="NCBI Taxonomy" id="118510"/>
    <lineage>
        <taxon>Eukaryota</taxon>
        <taxon>Viridiplantae</taxon>
        <taxon>Streptophyta</taxon>
        <taxon>Embryophyta</taxon>
        <taxon>Tracheophyta</taxon>
        <taxon>Spermatophyta</taxon>
        <taxon>Magnoliopsida</taxon>
        <taxon>eudicotyledons</taxon>
        <taxon>Gunneridae</taxon>
        <taxon>Pentapetalae</taxon>
        <taxon>asterids</taxon>
        <taxon>campanulids</taxon>
        <taxon>Asterales</taxon>
        <taxon>Asteraceae</taxon>
        <taxon>Asteroideae</taxon>
        <taxon>Anthemideae</taxon>
        <taxon>Anthemidinae</taxon>
        <taxon>Tanacetum</taxon>
    </lineage>
</organism>
<dbReference type="InterPro" id="IPR043502">
    <property type="entry name" value="DNA/RNA_pol_sf"/>
</dbReference>
<dbReference type="AlphaFoldDB" id="A0A699I7F6"/>
<reference evidence="3" key="1">
    <citation type="journal article" date="2019" name="Sci. Rep.">
        <title>Draft genome of Tanacetum cinerariifolium, the natural source of mosquito coil.</title>
        <authorList>
            <person name="Yamashiro T."/>
            <person name="Shiraishi A."/>
            <person name="Satake H."/>
            <person name="Nakayama K."/>
        </authorList>
    </citation>
    <scope>NUCLEOTIDE SEQUENCE</scope>
</reference>
<feature type="region of interest" description="Disordered" evidence="1">
    <location>
        <begin position="298"/>
        <end position="317"/>
    </location>
</feature>
<name>A0A699I7F6_TANCI</name>
<comment type="caution">
    <text evidence="3">The sequence shown here is derived from an EMBL/GenBank/DDBJ whole genome shotgun (WGS) entry which is preliminary data.</text>
</comment>
<feature type="region of interest" description="Disordered" evidence="1">
    <location>
        <begin position="108"/>
        <end position="170"/>
    </location>
</feature>
<accession>A0A699I7F6</accession>
<dbReference type="CDD" id="cd09272">
    <property type="entry name" value="RNase_HI_RT_Ty1"/>
    <property type="match status" value="1"/>
</dbReference>
<proteinExistence type="predicted"/>
<feature type="compositionally biased region" description="Basic and acidic residues" evidence="1">
    <location>
        <begin position="328"/>
        <end position="337"/>
    </location>
</feature>
<dbReference type="PANTHER" id="PTHR11439:SF509">
    <property type="entry name" value="RNA-DIRECTED DNA POLYMERASE"/>
    <property type="match status" value="1"/>
</dbReference>
<evidence type="ECO:0000259" key="2">
    <source>
        <dbReference type="Pfam" id="PF07727"/>
    </source>
</evidence>
<evidence type="ECO:0000256" key="1">
    <source>
        <dbReference type="SAM" id="MobiDB-lite"/>
    </source>
</evidence>
<dbReference type="Pfam" id="PF07727">
    <property type="entry name" value="RVT_2"/>
    <property type="match status" value="1"/>
</dbReference>
<sequence>MESSNSNFQKKELHRIAKESYMVSFQLLHSCLKALSNNDSKGTCIKRGFEWAFVALFDQDIQTFTGSMLLNLDQLEKQLDKEEFQETGSIDAFRALMIQESILERAKHKRAKDQRVDDKMMQSKERKDNSSKALDAGLVVTENNETESERHVLSSISENDTHTDDADINSVNDKQPMAEVQLSAEHNILAHEQHHSEQFEFVYDTYLLEKVDRNTTPESTDMKNEKLHKENEHLKQTYKDHYDSIIKTRVQTKDHNDSLIAQINSKTIENADLKVYIQEKVNPDYLPKVREYAPVKHHHVNAPSSSRNSQKESYGSNDMAYNYYPEEAKKKTQDKNRNLKPMEMPSAKTHHSPNAYQHPCFMIMASVDNTSGPVPQRKEMCTLYVDYPSPKVIALIAEVVALELAASTGLPSSTIVDQDAPSPVNSLDQFPQGCNYMSKLFSVTTMLSLLLLNPIRIKIYKVKLDELGGIIKNKAWLVACGYRQKEGINFEESFAPVVRLEAIRIFLVFAAHINMVVYQMDVKTAFLNDNLREKIYVSQPNGFVDPNNPNHVYKLKKALYGFKQAPRAWYDMFSSFLKSQDFSKGLVDPTLFIHRDDKELLLVQIYVDDIIFAASTPKLYDLFAKIMCLKFKMSMMVDTPMVEKSKLDEDKEGKTVDPSYYHGIIGTLLYLIASRPDLQFAICMCAWYQAQPTEKHLHAVKRIFWYLRGPVNRGLWYLKDSSIALTAFADVDHAGCQDTRRNTSGSMQFLGDRLMRSQLIDYGLGFNKIPMYYDNKSVIALCYNNVQHSRSKDINIRYHFIKGHVQNGVIKLYFVNTEYQLADIFTKALGRERTEFLINKLEMQSFTSETLKQLADEVEE</sequence>
<gene>
    <name evidence="3" type="ORF">Tci_488277</name>
</gene>
<dbReference type="PANTHER" id="PTHR11439">
    <property type="entry name" value="GAG-POL-RELATED RETROTRANSPOSON"/>
    <property type="match status" value="1"/>
</dbReference>
<feature type="region of interest" description="Disordered" evidence="1">
    <location>
        <begin position="328"/>
        <end position="351"/>
    </location>
</feature>
<feature type="domain" description="Reverse transcriptase Ty1/copia-type" evidence="2">
    <location>
        <begin position="459"/>
        <end position="638"/>
    </location>
</feature>
<dbReference type="SUPFAM" id="SSF56672">
    <property type="entry name" value="DNA/RNA polymerases"/>
    <property type="match status" value="1"/>
</dbReference>